<evidence type="ECO:0000313" key="8">
    <source>
        <dbReference type="EMBL" id="QNM01075.1"/>
    </source>
</evidence>
<feature type="transmembrane region" description="Helical" evidence="6">
    <location>
        <begin position="318"/>
        <end position="340"/>
    </location>
</feature>
<evidence type="ECO:0000256" key="1">
    <source>
        <dbReference type="ARBA" id="ARBA00004651"/>
    </source>
</evidence>
<dbReference type="Proteomes" id="UP000515819">
    <property type="component" value="Chromosome"/>
</dbReference>
<dbReference type="PROSITE" id="PS50850">
    <property type="entry name" value="MFS"/>
    <property type="match status" value="1"/>
</dbReference>
<evidence type="ECO:0000256" key="4">
    <source>
        <dbReference type="ARBA" id="ARBA00022989"/>
    </source>
</evidence>
<proteinExistence type="predicted"/>
<comment type="subcellular location">
    <subcellularLocation>
        <location evidence="1">Cell membrane</location>
        <topology evidence="1">Multi-pass membrane protein</topology>
    </subcellularLocation>
</comment>
<dbReference type="Pfam" id="PF11700">
    <property type="entry name" value="ATG22"/>
    <property type="match status" value="1"/>
</dbReference>
<keyword evidence="4 6" id="KW-1133">Transmembrane helix</keyword>
<dbReference type="KEGG" id="wcp:H9Q76_09320"/>
<evidence type="ECO:0000256" key="6">
    <source>
        <dbReference type="SAM" id="Phobius"/>
    </source>
</evidence>
<name>A0A7G9FR93_9FIRM</name>
<dbReference type="Gene3D" id="1.20.1250.20">
    <property type="entry name" value="MFS general substrate transporter like domains"/>
    <property type="match status" value="1"/>
</dbReference>
<dbReference type="InterPro" id="IPR050495">
    <property type="entry name" value="ATG22/LtaA_families"/>
</dbReference>
<feature type="transmembrane region" description="Helical" evidence="6">
    <location>
        <begin position="264"/>
        <end position="282"/>
    </location>
</feature>
<evidence type="ECO:0000313" key="9">
    <source>
        <dbReference type="Proteomes" id="UP000515819"/>
    </source>
</evidence>
<keyword evidence="3 6" id="KW-0812">Transmembrane</keyword>
<dbReference type="PANTHER" id="PTHR23519">
    <property type="entry name" value="AUTOPHAGY-RELATED PROTEIN 22"/>
    <property type="match status" value="1"/>
</dbReference>
<feature type="transmembrane region" description="Helical" evidence="6">
    <location>
        <begin position="102"/>
        <end position="121"/>
    </location>
</feature>
<evidence type="ECO:0000256" key="2">
    <source>
        <dbReference type="ARBA" id="ARBA00022448"/>
    </source>
</evidence>
<evidence type="ECO:0000259" key="7">
    <source>
        <dbReference type="PROSITE" id="PS50850"/>
    </source>
</evidence>
<keyword evidence="9" id="KW-1185">Reference proteome</keyword>
<organism evidence="8 9">
    <name type="scientific">Wujia chipingensis</name>
    <dbReference type="NCBI Taxonomy" id="2763670"/>
    <lineage>
        <taxon>Bacteria</taxon>
        <taxon>Bacillati</taxon>
        <taxon>Bacillota</taxon>
        <taxon>Clostridia</taxon>
        <taxon>Lachnospirales</taxon>
        <taxon>Lachnospiraceae</taxon>
        <taxon>Wujia</taxon>
    </lineage>
</organism>
<dbReference type="AlphaFoldDB" id="A0A7G9FR93"/>
<feature type="transmembrane region" description="Helical" evidence="6">
    <location>
        <begin position="294"/>
        <end position="312"/>
    </location>
</feature>
<gene>
    <name evidence="8" type="ORF">H9Q76_09320</name>
</gene>
<keyword evidence="5 6" id="KW-0472">Membrane</keyword>
<feature type="transmembrane region" description="Helical" evidence="6">
    <location>
        <begin position="172"/>
        <end position="196"/>
    </location>
</feature>
<keyword evidence="2" id="KW-0813">Transport</keyword>
<dbReference type="InterPro" id="IPR024671">
    <property type="entry name" value="Atg22-like"/>
</dbReference>
<dbReference type="InterPro" id="IPR020846">
    <property type="entry name" value="MFS_dom"/>
</dbReference>
<dbReference type="GO" id="GO:0005886">
    <property type="term" value="C:plasma membrane"/>
    <property type="evidence" value="ECO:0007669"/>
    <property type="project" value="UniProtKB-SubCell"/>
</dbReference>
<evidence type="ECO:0000256" key="5">
    <source>
        <dbReference type="ARBA" id="ARBA00023136"/>
    </source>
</evidence>
<accession>A0A7G9FR93</accession>
<feature type="transmembrane region" description="Helical" evidence="6">
    <location>
        <begin position="229"/>
        <end position="252"/>
    </location>
</feature>
<feature type="transmembrane region" description="Helical" evidence="6">
    <location>
        <begin position="79"/>
        <end position="96"/>
    </location>
</feature>
<reference evidence="8 9" key="1">
    <citation type="submission" date="2020-08" db="EMBL/GenBank/DDBJ databases">
        <authorList>
            <person name="Liu C."/>
            <person name="Sun Q."/>
        </authorList>
    </citation>
    <scope>NUCLEOTIDE SEQUENCE [LARGE SCALE GENOMIC DNA]</scope>
    <source>
        <strain evidence="8 9">NSJ-4</strain>
    </source>
</reference>
<evidence type="ECO:0000256" key="3">
    <source>
        <dbReference type="ARBA" id="ARBA00022692"/>
    </source>
</evidence>
<dbReference type="GO" id="GO:0022857">
    <property type="term" value="F:transmembrane transporter activity"/>
    <property type="evidence" value="ECO:0007669"/>
    <property type="project" value="InterPro"/>
</dbReference>
<dbReference type="EMBL" id="CP060632">
    <property type="protein sequence ID" value="QNM01075.1"/>
    <property type="molecule type" value="Genomic_DNA"/>
</dbReference>
<protein>
    <submittedName>
        <fullName evidence="8">MFS transporter</fullName>
    </submittedName>
</protein>
<dbReference type="PANTHER" id="PTHR23519:SF1">
    <property type="entry name" value="AUTOPHAGY-RELATED PROTEIN 22"/>
    <property type="match status" value="1"/>
</dbReference>
<feature type="transmembrane region" description="Helical" evidence="6">
    <location>
        <begin position="9"/>
        <end position="32"/>
    </location>
</feature>
<feature type="transmembrane region" description="Helical" evidence="6">
    <location>
        <begin position="44"/>
        <end position="67"/>
    </location>
</feature>
<sequence length="423" mass="46393">MTKAERNWVLYDVGNSAFVLLVSTIMPIYFNYLAGNAGLSSVDYLAYWGYATSAATIIVALLGPVFGTLADTKGLKKPIFTATMLIGGIGCLALGFARQWMVFLIIYIIAKTGFSGSLIFYDSMLGDVTTEERMDNVSSQGYAWGYIGSCVPFVLCLGIVLGAGKIGISMELAMMISFAIVAVWWIGATIPLLKIYKQKHYVERKPRAIRNSFKRLGVTLKNVRNEKKIFLFLLAFFFYIDGVYTIIDMATAYGTALGFDSTKLLLALLVTQIVAFPFAIIFGKLANCYKTERLITICIGAYLGIAIFAIFLREQWQFWVLAILVGIFQGGIQALSRSYFAKIIPPEKSGEYFGLMDICGKGASFLGTTVISLISQVTGKVNIGVGAISVFFVLGMIVFRMATAEEKGEGKKVRMRFGEDGVS</sequence>
<dbReference type="InterPro" id="IPR036259">
    <property type="entry name" value="MFS_trans_sf"/>
</dbReference>
<feature type="transmembrane region" description="Helical" evidence="6">
    <location>
        <begin position="142"/>
        <end position="166"/>
    </location>
</feature>
<feature type="domain" description="Major facilitator superfamily (MFS) profile" evidence="7">
    <location>
        <begin position="1"/>
        <end position="407"/>
    </location>
</feature>
<dbReference type="SUPFAM" id="SSF103473">
    <property type="entry name" value="MFS general substrate transporter"/>
    <property type="match status" value="1"/>
</dbReference>
<feature type="transmembrane region" description="Helical" evidence="6">
    <location>
        <begin position="381"/>
        <end position="402"/>
    </location>
</feature>